<dbReference type="InterPro" id="IPR052997">
    <property type="entry name" value="RRT15-like"/>
</dbReference>
<protein>
    <recommendedName>
        <fullName evidence="4">Regulator of rDNA transcription protein 15</fullName>
    </recommendedName>
</protein>
<feature type="compositionally biased region" description="Basic and acidic residues" evidence="1">
    <location>
        <begin position="111"/>
        <end position="122"/>
    </location>
</feature>
<proteinExistence type="predicted"/>
<keyword evidence="3" id="KW-1185">Reference proteome</keyword>
<reference evidence="2 3" key="1">
    <citation type="journal article" date="2023" name="Hortic Res">
        <title>The complete reference genome for grapevine (Vitis vinifera L.) genetics and breeding.</title>
        <authorList>
            <person name="Shi X."/>
            <person name="Cao S."/>
            <person name="Wang X."/>
            <person name="Huang S."/>
            <person name="Wang Y."/>
            <person name="Liu Z."/>
            <person name="Liu W."/>
            <person name="Leng X."/>
            <person name="Peng Y."/>
            <person name="Wang N."/>
            <person name="Wang Y."/>
            <person name="Ma Z."/>
            <person name="Xu X."/>
            <person name="Zhang F."/>
            <person name="Xue H."/>
            <person name="Zhong H."/>
            <person name="Wang Y."/>
            <person name="Zhang K."/>
            <person name="Velt A."/>
            <person name="Avia K."/>
            <person name="Holtgrawe D."/>
            <person name="Grimplet J."/>
            <person name="Matus J.T."/>
            <person name="Ware D."/>
            <person name="Wu X."/>
            <person name="Wang H."/>
            <person name="Liu C."/>
            <person name="Fang Y."/>
            <person name="Rustenholz C."/>
            <person name="Cheng Z."/>
            <person name="Xiao H."/>
            <person name="Zhou Y."/>
        </authorList>
    </citation>
    <scope>NUCLEOTIDE SEQUENCE [LARGE SCALE GENOMIC DNA]</scope>
    <source>
        <strain evidence="3">cv. Pinot noir / PN40024</strain>
        <tissue evidence="2">Leaf</tissue>
    </source>
</reference>
<dbReference type="PANTHER" id="PTHR33047:SF8">
    <property type="entry name" value="REGULATOR OF RDNA TRANSCRIPTION PROTEIN 15"/>
    <property type="match status" value="1"/>
</dbReference>
<feature type="region of interest" description="Disordered" evidence="1">
    <location>
        <begin position="87"/>
        <end position="122"/>
    </location>
</feature>
<evidence type="ECO:0000256" key="1">
    <source>
        <dbReference type="SAM" id="MobiDB-lite"/>
    </source>
</evidence>
<sequence length="122" mass="14063">MGSSVKVVTKERMIFVMIRALKVIIHVPGPQKFKFRRFKGSIGYAFNVRIRTGNQNQTSFYHFVLHEIFVLVKLILGHLRYLLTDVSPQPNSPPDNVFRLNRRIGPTLGPKEGDAPRLRFTE</sequence>
<evidence type="ECO:0000313" key="3">
    <source>
        <dbReference type="Proteomes" id="UP001227230"/>
    </source>
</evidence>
<name>A0ABY9BK65_VITVI</name>
<accession>A0ABY9BK65</accession>
<organism evidence="2 3">
    <name type="scientific">Vitis vinifera</name>
    <name type="common">Grape</name>
    <dbReference type="NCBI Taxonomy" id="29760"/>
    <lineage>
        <taxon>Eukaryota</taxon>
        <taxon>Viridiplantae</taxon>
        <taxon>Streptophyta</taxon>
        <taxon>Embryophyta</taxon>
        <taxon>Tracheophyta</taxon>
        <taxon>Spermatophyta</taxon>
        <taxon>Magnoliopsida</taxon>
        <taxon>eudicotyledons</taxon>
        <taxon>Gunneridae</taxon>
        <taxon>Pentapetalae</taxon>
        <taxon>rosids</taxon>
        <taxon>Vitales</taxon>
        <taxon>Vitaceae</taxon>
        <taxon>Viteae</taxon>
        <taxon>Vitis</taxon>
    </lineage>
</organism>
<dbReference type="PANTHER" id="PTHR33047">
    <property type="entry name" value="PROTEIN TAR1"/>
    <property type="match status" value="1"/>
</dbReference>
<evidence type="ECO:0000313" key="2">
    <source>
        <dbReference type="EMBL" id="WJZ83215.1"/>
    </source>
</evidence>
<dbReference type="Proteomes" id="UP001227230">
    <property type="component" value="Chromosome 2"/>
</dbReference>
<evidence type="ECO:0008006" key="4">
    <source>
        <dbReference type="Google" id="ProtNLM"/>
    </source>
</evidence>
<gene>
    <name evidence="2" type="ORF">VitviT2T_002916</name>
</gene>
<dbReference type="EMBL" id="CP126649">
    <property type="protein sequence ID" value="WJZ83215.1"/>
    <property type="molecule type" value="Genomic_DNA"/>
</dbReference>